<keyword evidence="1" id="KW-1133">Transmembrane helix</keyword>
<name>A0ABP0GWV3_CLALP</name>
<gene>
    <name evidence="2" type="ORF">CVLEPA_LOCUS29380</name>
</gene>
<dbReference type="Proteomes" id="UP001642483">
    <property type="component" value="Unassembled WGS sequence"/>
</dbReference>
<comment type="caution">
    <text evidence="2">The sequence shown here is derived from an EMBL/GenBank/DDBJ whole genome shotgun (WGS) entry which is preliminary data.</text>
</comment>
<feature type="transmembrane region" description="Helical" evidence="1">
    <location>
        <begin position="29"/>
        <end position="53"/>
    </location>
</feature>
<evidence type="ECO:0000313" key="2">
    <source>
        <dbReference type="EMBL" id="CAK8696206.1"/>
    </source>
</evidence>
<proteinExistence type="predicted"/>
<sequence>MASKLSSNEDGYGEDDLNYNKFSSHGVDYMTVIFVIVVIACILLIIGALVFAIKQKLCGHCVIWYDDAAEGMSAMARSLKGRYNKIDDSPVKNNRESETSCETTDIDFQHRSHDVLAV</sequence>
<protein>
    <submittedName>
        <fullName evidence="2">Uncharacterized protein</fullName>
    </submittedName>
</protein>
<keyword evidence="1" id="KW-0472">Membrane</keyword>
<reference evidence="2 3" key="1">
    <citation type="submission" date="2024-02" db="EMBL/GenBank/DDBJ databases">
        <authorList>
            <person name="Daric V."/>
            <person name="Darras S."/>
        </authorList>
    </citation>
    <scope>NUCLEOTIDE SEQUENCE [LARGE SCALE GENOMIC DNA]</scope>
</reference>
<keyword evidence="3" id="KW-1185">Reference proteome</keyword>
<organism evidence="2 3">
    <name type="scientific">Clavelina lepadiformis</name>
    <name type="common">Light-bulb sea squirt</name>
    <name type="synonym">Ascidia lepadiformis</name>
    <dbReference type="NCBI Taxonomy" id="159417"/>
    <lineage>
        <taxon>Eukaryota</taxon>
        <taxon>Metazoa</taxon>
        <taxon>Chordata</taxon>
        <taxon>Tunicata</taxon>
        <taxon>Ascidiacea</taxon>
        <taxon>Aplousobranchia</taxon>
        <taxon>Clavelinidae</taxon>
        <taxon>Clavelina</taxon>
    </lineage>
</organism>
<evidence type="ECO:0000256" key="1">
    <source>
        <dbReference type="SAM" id="Phobius"/>
    </source>
</evidence>
<accession>A0ABP0GWV3</accession>
<evidence type="ECO:0000313" key="3">
    <source>
        <dbReference type="Proteomes" id="UP001642483"/>
    </source>
</evidence>
<keyword evidence="1" id="KW-0812">Transmembrane</keyword>
<dbReference type="EMBL" id="CAWYQH010000152">
    <property type="protein sequence ID" value="CAK8696206.1"/>
    <property type="molecule type" value="Genomic_DNA"/>
</dbReference>